<comment type="pathway">
    <text evidence="4 12">Purine metabolism; AMP biosynthesis via salvage pathway; AMP from adenine: step 1/1.</text>
</comment>
<evidence type="ECO:0000256" key="7">
    <source>
        <dbReference type="ARBA" id="ARBA00011893"/>
    </source>
</evidence>
<dbReference type="PANTHER" id="PTHR32315">
    <property type="entry name" value="ADENINE PHOSPHORIBOSYLTRANSFERASE"/>
    <property type="match status" value="1"/>
</dbReference>
<keyword evidence="9 12" id="KW-0328">Glycosyltransferase</keyword>
<dbReference type="SUPFAM" id="SSF53271">
    <property type="entry name" value="PRTase-like"/>
    <property type="match status" value="1"/>
</dbReference>
<evidence type="ECO:0000256" key="4">
    <source>
        <dbReference type="ARBA" id="ARBA00004659"/>
    </source>
</evidence>
<dbReference type="HAMAP" id="MF_00004">
    <property type="entry name" value="Aden_phosphoribosyltr"/>
    <property type="match status" value="1"/>
</dbReference>
<dbReference type="NCBIfam" id="NF002636">
    <property type="entry name" value="PRK02304.1-5"/>
    <property type="match status" value="1"/>
</dbReference>
<dbReference type="GO" id="GO:0044209">
    <property type="term" value="P:AMP salvage"/>
    <property type="evidence" value="ECO:0007669"/>
    <property type="project" value="UniProtKB-UniRule"/>
</dbReference>
<organism evidence="15 17">
    <name type="scientific">Hydrogenibacillus schlegelii</name>
    <name type="common">Bacillus schlegelii</name>
    <dbReference type="NCBI Taxonomy" id="1484"/>
    <lineage>
        <taxon>Bacteria</taxon>
        <taxon>Bacillati</taxon>
        <taxon>Bacillota</taxon>
        <taxon>Bacilli</taxon>
        <taxon>Bacillales</taxon>
        <taxon>Bacillales Family X. Incertae Sedis</taxon>
        <taxon>Hydrogenibacillus</taxon>
    </lineage>
</organism>
<evidence type="ECO:0000313" key="17">
    <source>
        <dbReference type="Proteomes" id="UP000243024"/>
    </source>
</evidence>
<keyword evidence="10 12" id="KW-0808">Transferase</keyword>
<dbReference type="GO" id="GO:0003999">
    <property type="term" value="F:adenine phosphoribosyltransferase activity"/>
    <property type="evidence" value="ECO:0007669"/>
    <property type="project" value="UniProtKB-UniRule"/>
</dbReference>
<dbReference type="GO" id="GO:0002055">
    <property type="term" value="F:adenine binding"/>
    <property type="evidence" value="ECO:0007669"/>
    <property type="project" value="TreeGrafter"/>
</dbReference>
<proteinExistence type="inferred from homology"/>
<evidence type="ECO:0000259" key="13">
    <source>
        <dbReference type="Pfam" id="PF00156"/>
    </source>
</evidence>
<dbReference type="CDD" id="cd06223">
    <property type="entry name" value="PRTases_typeI"/>
    <property type="match status" value="1"/>
</dbReference>
<dbReference type="GO" id="GO:0016208">
    <property type="term" value="F:AMP binding"/>
    <property type="evidence" value="ECO:0007669"/>
    <property type="project" value="TreeGrafter"/>
</dbReference>
<dbReference type="InterPro" id="IPR050054">
    <property type="entry name" value="UPRTase/APRTase"/>
</dbReference>
<name>A0A132MIJ1_HYDSH</name>
<dbReference type="NCBIfam" id="NF002634">
    <property type="entry name" value="PRK02304.1-3"/>
    <property type="match status" value="1"/>
</dbReference>
<dbReference type="Proteomes" id="UP000244180">
    <property type="component" value="Unassembled WGS sequence"/>
</dbReference>
<dbReference type="AlphaFoldDB" id="A0A132MIJ1"/>
<dbReference type="STRING" id="1484.SA87_05660"/>
<keyword evidence="11 12" id="KW-0660">Purine salvage</keyword>
<dbReference type="EMBL" id="PEBV01000015">
    <property type="protein sequence ID" value="PTQ53521.1"/>
    <property type="molecule type" value="Genomic_DNA"/>
</dbReference>
<comment type="subunit">
    <text evidence="6 12">Homodimer.</text>
</comment>
<dbReference type="NCBIfam" id="TIGR01090">
    <property type="entry name" value="apt"/>
    <property type="match status" value="1"/>
</dbReference>
<dbReference type="GO" id="GO:0005737">
    <property type="term" value="C:cytoplasm"/>
    <property type="evidence" value="ECO:0007669"/>
    <property type="project" value="UniProtKB-SubCell"/>
</dbReference>
<dbReference type="OrthoDB" id="9803963at2"/>
<gene>
    <name evidence="12" type="primary">apt</name>
    <name evidence="16" type="ORF">HSCHL_2016</name>
    <name evidence="14" type="ORF">KM312_01425</name>
    <name evidence="15" type="ORF">SA87_05660</name>
</gene>
<evidence type="ECO:0000256" key="10">
    <source>
        <dbReference type="ARBA" id="ARBA00022679"/>
    </source>
</evidence>
<dbReference type="GO" id="GO:0006168">
    <property type="term" value="P:adenine salvage"/>
    <property type="evidence" value="ECO:0007669"/>
    <property type="project" value="InterPro"/>
</dbReference>
<feature type="domain" description="Phosphoribosyltransferase" evidence="13">
    <location>
        <begin position="34"/>
        <end position="150"/>
    </location>
</feature>
<dbReference type="UniPathway" id="UPA00588">
    <property type="reaction ID" value="UER00646"/>
</dbReference>
<keyword evidence="17" id="KW-1185">Reference proteome</keyword>
<evidence type="ECO:0000313" key="18">
    <source>
        <dbReference type="Proteomes" id="UP000244180"/>
    </source>
</evidence>
<reference evidence="15 17" key="1">
    <citation type="submission" date="2015-09" db="EMBL/GenBank/DDBJ databases">
        <title>Draft genome sequence of Hydrogenibacillus schlegelii DSM 2000.</title>
        <authorList>
            <person name="Hemp J."/>
        </authorList>
    </citation>
    <scope>NUCLEOTIDE SEQUENCE [LARGE SCALE GENOMIC DNA]</scope>
    <source>
        <strain evidence="15 17">MA 48</strain>
    </source>
</reference>
<protein>
    <recommendedName>
        <fullName evidence="7 12">Adenine phosphoribosyltransferase</fullName>
        <shortName evidence="12">APRT</shortName>
        <ecNumber evidence="7 12">2.4.2.7</ecNumber>
    </recommendedName>
</protein>
<dbReference type="GO" id="GO:0006166">
    <property type="term" value="P:purine ribonucleoside salvage"/>
    <property type="evidence" value="ECO:0007669"/>
    <property type="project" value="UniProtKB-UniRule"/>
</dbReference>
<comment type="subcellular location">
    <subcellularLocation>
        <location evidence="3 12">Cytoplasm</location>
    </subcellularLocation>
</comment>
<evidence type="ECO:0000313" key="15">
    <source>
        <dbReference type="EMBL" id="OAR05248.1"/>
    </source>
</evidence>
<dbReference type="FunFam" id="3.40.50.2020:FF:000004">
    <property type="entry name" value="Adenine phosphoribosyltransferase"/>
    <property type="match status" value="1"/>
</dbReference>
<dbReference type="RefSeq" id="WP_066198569.1">
    <property type="nucleotide sequence ID" value="NZ_CBCSAS010000044.1"/>
</dbReference>
<comment type="caution">
    <text evidence="15">The sequence shown here is derived from an EMBL/GenBank/DDBJ whole genome shotgun (WGS) entry which is preliminary data.</text>
</comment>
<dbReference type="EC" id="2.4.2.7" evidence="7 12"/>
<reference evidence="16 18" key="2">
    <citation type="submission" date="2017-08" db="EMBL/GenBank/DDBJ databases">
        <title>Burning lignite coal seam in the remote Altai Mountains harbors a hydrogen-driven thermophilic microbial community.</title>
        <authorList>
            <person name="Kadnikov V.V."/>
            <person name="Mardanov A.V."/>
            <person name="Ivasenko D."/>
            <person name="Beletsky A.V."/>
            <person name="Karnachuk O.V."/>
            <person name="Ravin N.V."/>
        </authorList>
    </citation>
    <scope>NUCLEOTIDE SEQUENCE [LARGE SCALE GENOMIC DNA]</scope>
    <source>
        <strain evidence="16">AL33</strain>
    </source>
</reference>
<dbReference type="NCBIfam" id="NF002633">
    <property type="entry name" value="PRK02304.1-2"/>
    <property type="match status" value="1"/>
</dbReference>
<dbReference type="Proteomes" id="UP000748108">
    <property type="component" value="Unassembled WGS sequence"/>
</dbReference>
<evidence type="ECO:0000256" key="5">
    <source>
        <dbReference type="ARBA" id="ARBA00008391"/>
    </source>
</evidence>
<evidence type="ECO:0000313" key="14">
    <source>
        <dbReference type="EMBL" id="MBT9281312.1"/>
    </source>
</evidence>
<dbReference type="Gene3D" id="3.40.50.2020">
    <property type="match status" value="1"/>
</dbReference>
<evidence type="ECO:0000256" key="2">
    <source>
        <dbReference type="ARBA" id="ARBA00003968"/>
    </source>
</evidence>
<comment type="catalytic activity">
    <reaction evidence="1 12">
        <text>AMP + diphosphate = 5-phospho-alpha-D-ribose 1-diphosphate + adenine</text>
        <dbReference type="Rhea" id="RHEA:16609"/>
        <dbReference type="ChEBI" id="CHEBI:16708"/>
        <dbReference type="ChEBI" id="CHEBI:33019"/>
        <dbReference type="ChEBI" id="CHEBI:58017"/>
        <dbReference type="ChEBI" id="CHEBI:456215"/>
        <dbReference type="EC" id="2.4.2.7"/>
    </reaction>
</comment>
<comment type="similarity">
    <text evidence="5 12">Belongs to the purine/pyrimidine phosphoribosyltransferase family.</text>
</comment>
<comment type="function">
    <text evidence="2 12">Catalyzes a salvage reaction resulting in the formation of AMP, that is energically less costly than de novo synthesis.</text>
</comment>
<sequence>MDFDFKRLIRVIPDFPQPGILFKDITTLLKDGRAFRAAIDALVEAVRPLRPEVIVGPEARGFAIGAPIAYALGVGFVPVRKPGKLPAETVSVTYEKEYGPDDLAVHRDAFPPGTRVLVADDLLATGGTIGATVELVHRLDGEVVGAVFLIELTYLGGRAALEQKIAPAPIVTLIRF</sequence>
<dbReference type="PANTHER" id="PTHR32315:SF3">
    <property type="entry name" value="ADENINE PHOSPHORIBOSYLTRANSFERASE"/>
    <property type="match status" value="1"/>
</dbReference>
<keyword evidence="8 12" id="KW-0963">Cytoplasm</keyword>
<evidence type="ECO:0000256" key="6">
    <source>
        <dbReference type="ARBA" id="ARBA00011738"/>
    </source>
</evidence>
<accession>A0A132MIJ1</accession>
<dbReference type="EMBL" id="JXBB01000003">
    <property type="protein sequence ID" value="OAR05248.1"/>
    <property type="molecule type" value="Genomic_DNA"/>
</dbReference>
<evidence type="ECO:0000256" key="1">
    <source>
        <dbReference type="ARBA" id="ARBA00000868"/>
    </source>
</evidence>
<evidence type="ECO:0000256" key="12">
    <source>
        <dbReference type="HAMAP-Rule" id="MF_00004"/>
    </source>
</evidence>
<reference evidence="14" key="3">
    <citation type="journal article" date="2021" name="Microbiology">
        <title>Metagenomic Analysis of the Microbial Community in the Underground Coal Fire Area (Kemerovo Region, Russia) Revealed Predominance of Thermophilic Members of the Phyla Deinococcus-thermus, Aquificae, and Firmicutes.</title>
        <authorList>
            <person name="Kadnikov V."/>
            <person name="Mardanov A.V."/>
            <person name="Beletsky A.V."/>
            <person name="Karnachuk O.V."/>
            <person name="Ravin N.V."/>
        </authorList>
    </citation>
    <scope>NUCLEOTIDE SEQUENCE</scope>
    <source>
        <strain evidence="14">RBS10-49</strain>
    </source>
</reference>
<evidence type="ECO:0000256" key="8">
    <source>
        <dbReference type="ARBA" id="ARBA00022490"/>
    </source>
</evidence>
<evidence type="ECO:0000313" key="16">
    <source>
        <dbReference type="EMBL" id="PTQ53521.1"/>
    </source>
</evidence>
<dbReference type="Proteomes" id="UP000243024">
    <property type="component" value="Unassembled WGS sequence"/>
</dbReference>
<dbReference type="InterPro" id="IPR005764">
    <property type="entry name" value="Ade_phspho_trans"/>
</dbReference>
<dbReference type="InterPro" id="IPR000836">
    <property type="entry name" value="PRTase_dom"/>
</dbReference>
<dbReference type="Pfam" id="PF00156">
    <property type="entry name" value="Pribosyltran"/>
    <property type="match status" value="1"/>
</dbReference>
<dbReference type="EMBL" id="JAHHQF010000038">
    <property type="protein sequence ID" value="MBT9281312.1"/>
    <property type="molecule type" value="Genomic_DNA"/>
</dbReference>
<dbReference type="InterPro" id="IPR029057">
    <property type="entry name" value="PRTase-like"/>
</dbReference>
<evidence type="ECO:0000256" key="11">
    <source>
        <dbReference type="ARBA" id="ARBA00022726"/>
    </source>
</evidence>
<evidence type="ECO:0000256" key="3">
    <source>
        <dbReference type="ARBA" id="ARBA00004496"/>
    </source>
</evidence>
<evidence type="ECO:0000256" key="9">
    <source>
        <dbReference type="ARBA" id="ARBA00022676"/>
    </source>
</evidence>